<dbReference type="InterPro" id="IPR036388">
    <property type="entry name" value="WH-like_DNA-bd_sf"/>
</dbReference>
<dbReference type="AlphaFoldDB" id="A0A920CQS4"/>
<dbReference type="EMBL" id="BORT01000003">
    <property type="protein sequence ID" value="GIO46329.1"/>
    <property type="molecule type" value="Genomic_DNA"/>
</dbReference>
<dbReference type="GO" id="GO:0003700">
    <property type="term" value="F:DNA-binding transcription factor activity"/>
    <property type="evidence" value="ECO:0007669"/>
    <property type="project" value="InterPro"/>
</dbReference>
<dbReference type="SUPFAM" id="SSF46785">
    <property type="entry name" value="Winged helix' DNA-binding domain"/>
    <property type="match status" value="1"/>
</dbReference>
<dbReference type="SMART" id="SM00347">
    <property type="entry name" value="HTH_MARR"/>
    <property type="match status" value="1"/>
</dbReference>
<gene>
    <name evidence="5" type="ORF">J34TS1_10940</name>
</gene>
<dbReference type="GO" id="GO:0003677">
    <property type="term" value="F:DNA binding"/>
    <property type="evidence" value="ECO:0007669"/>
    <property type="project" value="UniProtKB-KW"/>
</dbReference>
<name>A0A920CQS4_9BACL</name>
<dbReference type="InterPro" id="IPR000835">
    <property type="entry name" value="HTH_MarR-typ"/>
</dbReference>
<sequence length="155" mass="17991">MNEEFIAYVREINEIEYACHEMLTQEYANVLDESVTSSQIIILNHLDSSGSMLTGELAKQLNITPSAVSQMLNKMEKRQLVKRSINPNNRREILVELDTAGLKFIEMNKKIELSIIERFYAKLPFEDLEAFKAFMLKFKRIIEQELAENGHVHID</sequence>
<dbReference type="PROSITE" id="PS50995">
    <property type="entry name" value="HTH_MARR_2"/>
    <property type="match status" value="1"/>
</dbReference>
<dbReference type="Gene3D" id="1.10.10.10">
    <property type="entry name" value="Winged helix-like DNA-binding domain superfamily/Winged helix DNA-binding domain"/>
    <property type="match status" value="1"/>
</dbReference>
<dbReference type="Proteomes" id="UP000682811">
    <property type="component" value="Unassembled WGS sequence"/>
</dbReference>
<evidence type="ECO:0000256" key="3">
    <source>
        <dbReference type="ARBA" id="ARBA00023163"/>
    </source>
</evidence>
<evidence type="ECO:0000256" key="2">
    <source>
        <dbReference type="ARBA" id="ARBA00023125"/>
    </source>
</evidence>
<dbReference type="InterPro" id="IPR036390">
    <property type="entry name" value="WH_DNA-bd_sf"/>
</dbReference>
<reference evidence="5 6" key="1">
    <citation type="submission" date="2021-03" db="EMBL/GenBank/DDBJ databases">
        <title>Antimicrobial resistance genes in bacteria isolated from Japanese honey, and their potential for conferring macrolide and lincosamide resistance in the American foulbrood pathogen Paenibacillus larvae.</title>
        <authorList>
            <person name="Okamoto M."/>
            <person name="Kumagai M."/>
            <person name="Kanamori H."/>
            <person name="Takamatsu D."/>
        </authorList>
    </citation>
    <scope>NUCLEOTIDE SEQUENCE [LARGE SCALE GENOMIC DNA]</scope>
    <source>
        <strain evidence="5 6">J34TS1</strain>
    </source>
</reference>
<protein>
    <submittedName>
        <fullName evidence="5">MarR family transcriptional regulator</fullName>
    </submittedName>
</protein>
<dbReference type="PANTHER" id="PTHR42756:SF1">
    <property type="entry name" value="TRANSCRIPTIONAL REPRESSOR OF EMRAB OPERON"/>
    <property type="match status" value="1"/>
</dbReference>
<evidence type="ECO:0000313" key="6">
    <source>
        <dbReference type="Proteomes" id="UP000682811"/>
    </source>
</evidence>
<dbReference type="RefSeq" id="WP_212977367.1">
    <property type="nucleotide sequence ID" value="NZ_AP025343.1"/>
</dbReference>
<organism evidence="5 6">
    <name type="scientific">Paenibacillus azoreducens</name>
    <dbReference type="NCBI Taxonomy" id="116718"/>
    <lineage>
        <taxon>Bacteria</taxon>
        <taxon>Bacillati</taxon>
        <taxon>Bacillota</taxon>
        <taxon>Bacilli</taxon>
        <taxon>Bacillales</taxon>
        <taxon>Paenibacillaceae</taxon>
        <taxon>Paenibacillus</taxon>
    </lineage>
</organism>
<dbReference type="Pfam" id="PF01047">
    <property type="entry name" value="MarR"/>
    <property type="match status" value="1"/>
</dbReference>
<keyword evidence="6" id="KW-1185">Reference proteome</keyword>
<dbReference type="PANTHER" id="PTHR42756">
    <property type="entry name" value="TRANSCRIPTIONAL REGULATOR, MARR"/>
    <property type="match status" value="1"/>
</dbReference>
<proteinExistence type="predicted"/>
<evidence type="ECO:0000313" key="5">
    <source>
        <dbReference type="EMBL" id="GIO46329.1"/>
    </source>
</evidence>
<keyword evidence="3" id="KW-0804">Transcription</keyword>
<accession>A0A920CQS4</accession>
<evidence type="ECO:0000256" key="1">
    <source>
        <dbReference type="ARBA" id="ARBA00023015"/>
    </source>
</evidence>
<keyword evidence="2" id="KW-0238">DNA-binding</keyword>
<dbReference type="PRINTS" id="PR00598">
    <property type="entry name" value="HTHMARR"/>
</dbReference>
<comment type="caution">
    <text evidence="5">The sequence shown here is derived from an EMBL/GenBank/DDBJ whole genome shotgun (WGS) entry which is preliminary data.</text>
</comment>
<keyword evidence="1" id="KW-0805">Transcription regulation</keyword>
<feature type="domain" description="HTH marR-type" evidence="4">
    <location>
        <begin position="1"/>
        <end position="140"/>
    </location>
</feature>
<evidence type="ECO:0000259" key="4">
    <source>
        <dbReference type="PROSITE" id="PS50995"/>
    </source>
</evidence>